<evidence type="ECO:0000256" key="1">
    <source>
        <dbReference type="SAM" id="MobiDB-lite"/>
    </source>
</evidence>
<dbReference type="AlphaFoldDB" id="A0A4Y7PKJ0"/>
<feature type="region of interest" description="Disordered" evidence="1">
    <location>
        <begin position="90"/>
        <end position="119"/>
    </location>
</feature>
<accession>A0A4Y7PKJ0</accession>
<dbReference type="EMBL" id="ML170255">
    <property type="protein sequence ID" value="TDL15983.1"/>
    <property type="molecule type" value="Genomic_DNA"/>
</dbReference>
<dbReference type="Proteomes" id="UP000294933">
    <property type="component" value="Unassembled WGS sequence"/>
</dbReference>
<evidence type="ECO:0000313" key="2">
    <source>
        <dbReference type="EMBL" id="TDL15983.1"/>
    </source>
</evidence>
<protein>
    <submittedName>
        <fullName evidence="2">Uncharacterized protein</fullName>
    </submittedName>
</protein>
<proteinExistence type="predicted"/>
<keyword evidence="3" id="KW-1185">Reference proteome</keyword>
<dbReference type="VEuPathDB" id="FungiDB:BD410DRAFT_79275"/>
<sequence>MRRYDGHQVTPSKTKSTGRTAAIALDCRGDQQGSIQGFNTDQALIHRKVSEVERRRCEDAVYIQVFLKKRRGSSVFPRAIARSSDLIGPRIHISSNPDLRNPESLLRKNRGLFKENSPS</sequence>
<evidence type="ECO:0000313" key="3">
    <source>
        <dbReference type="Proteomes" id="UP000294933"/>
    </source>
</evidence>
<reference evidence="2 3" key="1">
    <citation type="submission" date="2018-06" db="EMBL/GenBank/DDBJ databases">
        <title>A transcriptomic atlas of mushroom development highlights an independent origin of complex multicellularity.</title>
        <authorList>
            <consortium name="DOE Joint Genome Institute"/>
            <person name="Krizsan K."/>
            <person name="Almasi E."/>
            <person name="Merenyi Z."/>
            <person name="Sahu N."/>
            <person name="Viragh M."/>
            <person name="Koszo T."/>
            <person name="Mondo S."/>
            <person name="Kiss B."/>
            <person name="Balint B."/>
            <person name="Kues U."/>
            <person name="Barry K."/>
            <person name="Hegedus J.C."/>
            <person name="Henrissat B."/>
            <person name="Johnson J."/>
            <person name="Lipzen A."/>
            <person name="Ohm R."/>
            <person name="Nagy I."/>
            <person name="Pangilinan J."/>
            <person name="Yan J."/>
            <person name="Xiong Y."/>
            <person name="Grigoriev I.V."/>
            <person name="Hibbett D.S."/>
            <person name="Nagy L.G."/>
        </authorList>
    </citation>
    <scope>NUCLEOTIDE SEQUENCE [LARGE SCALE GENOMIC DNA]</scope>
    <source>
        <strain evidence="2 3">SZMC22713</strain>
    </source>
</reference>
<gene>
    <name evidence="2" type="ORF">BD410DRAFT_79275</name>
</gene>
<organism evidence="2 3">
    <name type="scientific">Rickenella mellea</name>
    <dbReference type="NCBI Taxonomy" id="50990"/>
    <lineage>
        <taxon>Eukaryota</taxon>
        <taxon>Fungi</taxon>
        <taxon>Dikarya</taxon>
        <taxon>Basidiomycota</taxon>
        <taxon>Agaricomycotina</taxon>
        <taxon>Agaricomycetes</taxon>
        <taxon>Hymenochaetales</taxon>
        <taxon>Rickenellaceae</taxon>
        <taxon>Rickenella</taxon>
    </lineage>
</organism>
<name>A0A4Y7PKJ0_9AGAM</name>